<evidence type="ECO:0000256" key="1">
    <source>
        <dbReference type="SAM" id="MobiDB-lite"/>
    </source>
</evidence>
<dbReference type="PANTHER" id="PTHR35525:SF3">
    <property type="entry name" value="BLL6575 PROTEIN"/>
    <property type="match status" value="1"/>
</dbReference>
<feature type="region of interest" description="Disordered" evidence="1">
    <location>
        <begin position="148"/>
        <end position="178"/>
    </location>
</feature>
<dbReference type="InterPro" id="IPR023286">
    <property type="entry name" value="ABATE_dom_sf"/>
</dbReference>
<dbReference type="Gene3D" id="1.10.3300.10">
    <property type="entry name" value="Jann2411-like domain"/>
    <property type="match status" value="1"/>
</dbReference>
<keyword evidence="4" id="KW-1185">Reference proteome</keyword>
<dbReference type="Pfam" id="PF11706">
    <property type="entry name" value="zf-CGNR"/>
    <property type="match status" value="1"/>
</dbReference>
<organism evidence="3 4">
    <name type="scientific">Mangrovactinospora gilvigrisea</name>
    <dbReference type="NCBI Taxonomy" id="1428644"/>
    <lineage>
        <taxon>Bacteria</taxon>
        <taxon>Bacillati</taxon>
        <taxon>Actinomycetota</taxon>
        <taxon>Actinomycetes</taxon>
        <taxon>Kitasatosporales</taxon>
        <taxon>Streptomycetaceae</taxon>
        <taxon>Mangrovactinospora</taxon>
    </lineage>
</organism>
<gene>
    <name evidence="3" type="ORF">BIV57_21125</name>
</gene>
<reference evidence="3 4" key="1">
    <citation type="submission" date="2016-10" db="EMBL/GenBank/DDBJ databases">
        <title>Genome sequence of Streptomyces gilvigriseus MUSC 26.</title>
        <authorList>
            <person name="Lee L.-H."/>
            <person name="Ser H.-L."/>
        </authorList>
    </citation>
    <scope>NUCLEOTIDE SEQUENCE [LARGE SCALE GENOMIC DNA]</scope>
    <source>
        <strain evidence="3 4">MUSC 26</strain>
    </source>
</reference>
<dbReference type="SUPFAM" id="SSF160904">
    <property type="entry name" value="Jann2411-like"/>
    <property type="match status" value="1"/>
</dbReference>
<dbReference type="Proteomes" id="UP000243342">
    <property type="component" value="Unassembled WGS sequence"/>
</dbReference>
<feature type="compositionally biased region" description="Low complexity" evidence="1">
    <location>
        <begin position="153"/>
        <end position="170"/>
    </location>
</feature>
<dbReference type="EMBL" id="MLCF01000146">
    <property type="protein sequence ID" value="OIV35501.1"/>
    <property type="molecule type" value="Genomic_DNA"/>
</dbReference>
<dbReference type="Pfam" id="PF07336">
    <property type="entry name" value="ABATE"/>
    <property type="match status" value="1"/>
</dbReference>
<dbReference type="AlphaFoldDB" id="A0A1J7BA77"/>
<evidence type="ECO:0000259" key="2">
    <source>
        <dbReference type="Pfam" id="PF11706"/>
    </source>
</evidence>
<name>A0A1J7BA77_9ACTN</name>
<proteinExistence type="predicted"/>
<comment type="caution">
    <text evidence="3">The sequence shown here is derived from an EMBL/GenBank/DDBJ whole genome shotgun (WGS) entry which is preliminary data.</text>
</comment>
<dbReference type="RefSeq" id="WP_071658521.1">
    <property type="nucleotide sequence ID" value="NZ_MLCF01000146.1"/>
</dbReference>
<sequence length="178" mass="18436">MELASYAAHAVRLVNGEDAAAPAASASSPRGRLRAVFEAAADGRAEEAAARLNTLLRDFPVTPQLTDHRSPGAWHLHLADPAAGRSAQEAAVAAMGLAVFVTERGIGRLGVCAAAGCRDVYLDTSSNGSRRYCSDRCATRANVAAYRARRRSASASSPSAPSDSASISPADSREGRGQ</sequence>
<dbReference type="InterPro" id="IPR021005">
    <property type="entry name" value="Znf_CGNR"/>
</dbReference>
<dbReference type="InterPro" id="IPR010852">
    <property type="entry name" value="ABATE"/>
</dbReference>
<feature type="domain" description="Zinc finger CGNR" evidence="2">
    <location>
        <begin position="108"/>
        <end position="150"/>
    </location>
</feature>
<dbReference type="PANTHER" id="PTHR35525">
    <property type="entry name" value="BLL6575 PROTEIN"/>
    <property type="match status" value="1"/>
</dbReference>
<accession>A0A1J7BA77</accession>
<dbReference type="OrthoDB" id="3531194at2"/>
<evidence type="ECO:0000313" key="3">
    <source>
        <dbReference type="EMBL" id="OIV35501.1"/>
    </source>
</evidence>
<evidence type="ECO:0000313" key="4">
    <source>
        <dbReference type="Proteomes" id="UP000243342"/>
    </source>
</evidence>
<dbReference type="STRING" id="1428644.BIV57_21125"/>
<protein>
    <recommendedName>
        <fullName evidence="2">Zinc finger CGNR domain-containing protein</fullName>
    </recommendedName>
</protein>